<protein>
    <recommendedName>
        <fullName evidence="1">YcaO domain-containing protein</fullName>
    </recommendedName>
</protein>
<comment type="caution">
    <text evidence="2">The sequence shown here is derived from an EMBL/GenBank/DDBJ whole genome shotgun (WGS) entry which is preliminary data.</text>
</comment>
<dbReference type="InterPro" id="IPR003776">
    <property type="entry name" value="YcaO-like_dom"/>
</dbReference>
<dbReference type="PANTHER" id="PTHR37809:SF1">
    <property type="entry name" value="RIBOSOMAL PROTEIN S12 METHYLTHIOTRANSFERASE ACCESSORY FACTOR YCAO"/>
    <property type="match status" value="1"/>
</dbReference>
<sequence length="365" mass="42093">MFSVYGRIKSHEETLNWIKPLSKNIGITRTAEVTWLDQIGLPVYQAIRPLSKNYIVSQGKGLTKEQAEISALMESIELYHAEDIPVNLRETINGMRDYLCYNPYDLEKQQEVVLNEEIPIDWALATNLVTNENNWIPKDLICLDFSVKSELIKMPFRVTSNGLASGNCKEEALIHGLLEVIERDCITNSEKLIVNNQCLPNSIITWIEKLGKLGHHTRISLLKNTYNIPCFEVSIRQFGKQIAFTGTACHLNKEMALFKALTEAIQSRLTFITGSRDDIREESYKRYKKNIDDKNLLKFPEEYIQFNNITEICFKSSIEEQLDYLIKLVSQTTKTSPLYVNLTKEEFNIPVYFVVVPKLSFKVRH</sequence>
<evidence type="ECO:0000259" key="1">
    <source>
        <dbReference type="PROSITE" id="PS51664"/>
    </source>
</evidence>
<dbReference type="RefSeq" id="WP_100543383.1">
    <property type="nucleotide sequence ID" value="NZ_PHQY01000612.1"/>
</dbReference>
<dbReference type="Gene3D" id="3.30.1330.230">
    <property type="match status" value="1"/>
</dbReference>
<accession>A0A2M9Q5S3</accession>
<dbReference type="Proteomes" id="UP000232101">
    <property type="component" value="Unassembled WGS sequence"/>
</dbReference>
<evidence type="ECO:0000313" key="3">
    <source>
        <dbReference type="Proteomes" id="UP000232101"/>
    </source>
</evidence>
<evidence type="ECO:0000313" key="2">
    <source>
        <dbReference type="EMBL" id="PJO43418.1"/>
    </source>
</evidence>
<organism evidence="2 3">
    <name type="scientific">Lysinibacillus xylanilyticus</name>
    <dbReference type="NCBI Taxonomy" id="582475"/>
    <lineage>
        <taxon>Bacteria</taxon>
        <taxon>Bacillati</taxon>
        <taxon>Bacillota</taxon>
        <taxon>Bacilli</taxon>
        <taxon>Bacillales</taxon>
        <taxon>Bacillaceae</taxon>
        <taxon>Lysinibacillus</taxon>
    </lineage>
</organism>
<dbReference type="PROSITE" id="PS51664">
    <property type="entry name" value="YCAO"/>
    <property type="match status" value="1"/>
</dbReference>
<dbReference type="EMBL" id="PHQY01000612">
    <property type="protein sequence ID" value="PJO43418.1"/>
    <property type="molecule type" value="Genomic_DNA"/>
</dbReference>
<proteinExistence type="predicted"/>
<name>A0A2M9Q5S3_9BACI</name>
<reference evidence="2 3" key="1">
    <citation type="submission" date="2017-11" db="EMBL/GenBank/DDBJ databases">
        <title>Bacterial isolate from king chilli rhizosphere.</title>
        <authorList>
            <person name="Takhelmayum P."/>
            <person name="Sarangthem I."/>
        </authorList>
    </citation>
    <scope>NUCLEOTIDE SEQUENCE [LARGE SCALE GENOMIC DNA]</scope>
    <source>
        <strain evidence="3">t26</strain>
    </source>
</reference>
<gene>
    <name evidence="2" type="ORF">CWD94_12780</name>
</gene>
<dbReference type="NCBIfam" id="TIGR00702">
    <property type="entry name" value="YcaO-type kinase domain"/>
    <property type="match status" value="1"/>
</dbReference>
<dbReference type="PANTHER" id="PTHR37809">
    <property type="entry name" value="RIBOSOMAL PROTEIN S12 METHYLTHIOTRANSFERASE ACCESSORY FACTOR YCAO"/>
    <property type="match status" value="1"/>
</dbReference>
<feature type="domain" description="YcaO" evidence="1">
    <location>
        <begin position="59"/>
        <end position="365"/>
    </location>
</feature>
<dbReference type="AlphaFoldDB" id="A0A2M9Q5S3"/>
<dbReference type="Pfam" id="PF02624">
    <property type="entry name" value="YcaO"/>
    <property type="match status" value="1"/>
</dbReference>